<evidence type="ECO:0000256" key="2">
    <source>
        <dbReference type="ARBA" id="ARBA00023268"/>
    </source>
</evidence>
<dbReference type="InterPro" id="IPR013968">
    <property type="entry name" value="PKS_KR"/>
</dbReference>
<dbReference type="RefSeq" id="WP_159391601.1">
    <property type="nucleotide sequence ID" value="NZ_LGUP01000206.1"/>
</dbReference>
<feature type="domain" description="Ketoreductase" evidence="3">
    <location>
        <begin position="145"/>
        <end position="325"/>
    </location>
</feature>
<dbReference type="SMART" id="SM00822">
    <property type="entry name" value="PKS_KR"/>
    <property type="match status" value="1"/>
</dbReference>
<proteinExistence type="predicted"/>
<dbReference type="CDD" id="cd05195">
    <property type="entry name" value="enoyl_red"/>
    <property type="match status" value="1"/>
</dbReference>
<protein>
    <submittedName>
        <fullName evidence="5">Beta-ketoacyl synthase</fullName>
    </submittedName>
</protein>
<name>A0A0L8KDE4_STRVR</name>
<accession>A0A0L8KDE4</accession>
<dbReference type="InterPro" id="IPR036291">
    <property type="entry name" value="NAD(P)-bd_dom_sf"/>
</dbReference>
<evidence type="ECO:0000259" key="4">
    <source>
        <dbReference type="SMART" id="SM00829"/>
    </source>
</evidence>
<dbReference type="Proteomes" id="UP000037023">
    <property type="component" value="Unassembled WGS sequence"/>
</dbReference>
<feature type="non-terminal residue" evidence="5">
    <location>
        <position position="1"/>
    </location>
</feature>
<dbReference type="InterPro" id="IPR020843">
    <property type="entry name" value="ER"/>
</dbReference>
<evidence type="ECO:0000313" key="5">
    <source>
        <dbReference type="EMBL" id="KOG23876.1"/>
    </source>
</evidence>
<dbReference type="PANTHER" id="PTHR43775:SF51">
    <property type="entry name" value="INACTIVE PHENOLPHTHIOCEROL SYNTHESIS POLYKETIDE SYNTHASE TYPE I PKS1-RELATED"/>
    <property type="match status" value="1"/>
</dbReference>
<dbReference type="AlphaFoldDB" id="A0A0L8KDE4"/>
<keyword evidence="2" id="KW-0511">Multifunctional enzyme</keyword>
<dbReference type="Pfam" id="PF13602">
    <property type="entry name" value="ADH_zinc_N_2"/>
    <property type="match status" value="1"/>
</dbReference>
<gene>
    <name evidence="5" type="ORF">ADK34_19845</name>
</gene>
<dbReference type="GO" id="GO:0006633">
    <property type="term" value="P:fatty acid biosynthetic process"/>
    <property type="evidence" value="ECO:0007669"/>
    <property type="project" value="TreeGrafter"/>
</dbReference>
<reference evidence="5 6" key="1">
    <citation type="submission" date="2015-06" db="EMBL/GenBank/DDBJ databases">
        <authorList>
            <person name="Hoefler B.C."/>
            <person name="Straight P.D."/>
        </authorList>
    </citation>
    <scope>NUCLEOTIDE SEQUENCE [LARGE SCALE GENOMIC DNA]</scope>
    <source>
        <strain evidence="5 6">NRRL 3427</strain>
    </source>
</reference>
<evidence type="ECO:0000259" key="3">
    <source>
        <dbReference type="SMART" id="SM00822"/>
    </source>
</evidence>
<organism evidence="5 6">
    <name type="scientific">Streptomyces viridochromogenes</name>
    <dbReference type="NCBI Taxonomy" id="1938"/>
    <lineage>
        <taxon>Bacteria</taxon>
        <taxon>Bacillati</taxon>
        <taxon>Actinomycetota</taxon>
        <taxon>Actinomycetes</taxon>
        <taxon>Kitasatosporales</taxon>
        <taxon>Streptomycetaceae</taxon>
        <taxon>Streptomyces</taxon>
    </lineage>
</organism>
<feature type="non-terminal residue" evidence="5">
    <location>
        <position position="326"/>
    </location>
</feature>
<evidence type="ECO:0000256" key="1">
    <source>
        <dbReference type="ARBA" id="ARBA00022679"/>
    </source>
</evidence>
<evidence type="ECO:0000313" key="6">
    <source>
        <dbReference type="Proteomes" id="UP000037023"/>
    </source>
</evidence>
<dbReference type="InterPro" id="IPR057326">
    <property type="entry name" value="KR_dom"/>
</dbReference>
<dbReference type="CDD" id="cd08956">
    <property type="entry name" value="KR_3_FAS_SDR_x"/>
    <property type="match status" value="1"/>
</dbReference>
<dbReference type="Pfam" id="PF08659">
    <property type="entry name" value="KR"/>
    <property type="match status" value="1"/>
</dbReference>
<feature type="domain" description="Enoyl reductase (ER)" evidence="4">
    <location>
        <begin position="1"/>
        <end position="135"/>
    </location>
</feature>
<dbReference type="Gene3D" id="3.90.180.10">
    <property type="entry name" value="Medium-chain alcohol dehydrogenases, catalytic domain"/>
    <property type="match status" value="1"/>
</dbReference>
<dbReference type="GO" id="GO:0004312">
    <property type="term" value="F:fatty acid synthase activity"/>
    <property type="evidence" value="ECO:0007669"/>
    <property type="project" value="TreeGrafter"/>
</dbReference>
<sequence>VAADRIASSRTLEFEQRFLDVTSGRGVDVVLNSLAGELIDASLRLLPRGGRFIEMGRTDLRDADELARLHPGVAYEAFDLSDAGADRVQRMLGELVELFERGVLTPLPVTTWDVRQAPAAFRYMSQGRHTGKNVLVLPRALDRDGTVLVTGGTGTLGRLVARRLVVEHGVRNLLVVGRRGRCAEGAAELEAELSALGARVRIAACDVADRAALADLLASVPAGAPLTGVVHTAGVLDDGVVSALTAERVAAVFRPKVDAVLNLHELTRELDLAAFVLFSSAAGSFESPGQANYAAANAFLDALAQHRRARGLAATSLGWGLWAQAT</sequence>
<comment type="caution">
    <text evidence="5">The sequence shown here is derived from an EMBL/GenBank/DDBJ whole genome shotgun (WGS) entry which is preliminary data.</text>
</comment>
<dbReference type="Gene3D" id="3.40.50.720">
    <property type="entry name" value="NAD(P)-binding Rossmann-like Domain"/>
    <property type="match status" value="1"/>
</dbReference>
<dbReference type="SUPFAM" id="SSF51735">
    <property type="entry name" value="NAD(P)-binding Rossmann-fold domains"/>
    <property type="match status" value="2"/>
</dbReference>
<dbReference type="SMART" id="SM00829">
    <property type="entry name" value="PKS_ER"/>
    <property type="match status" value="1"/>
</dbReference>
<dbReference type="OrthoDB" id="9778690at2"/>
<keyword evidence="1" id="KW-0808">Transferase</keyword>
<dbReference type="InterPro" id="IPR050091">
    <property type="entry name" value="PKS_NRPS_Biosynth_Enz"/>
</dbReference>
<dbReference type="EMBL" id="LGUP01000206">
    <property type="protein sequence ID" value="KOG23876.1"/>
    <property type="molecule type" value="Genomic_DNA"/>
</dbReference>
<dbReference type="PANTHER" id="PTHR43775">
    <property type="entry name" value="FATTY ACID SYNTHASE"/>
    <property type="match status" value="1"/>
</dbReference>
<dbReference type="GO" id="GO:0016491">
    <property type="term" value="F:oxidoreductase activity"/>
    <property type="evidence" value="ECO:0007669"/>
    <property type="project" value="InterPro"/>
</dbReference>